<dbReference type="AlphaFoldDB" id="A0A7X8YDN5"/>
<feature type="compositionally biased region" description="Basic and acidic residues" evidence="1">
    <location>
        <begin position="222"/>
        <end position="231"/>
    </location>
</feature>
<sequence length="463" mass="51564">MKDEQQFPRPEIPERASHLIGDEELEAAWESIVDANRATAASIEHFLTHRGTRWKETMGENPHVRAANNRQANRHAGLLLGMSDQQATAVLNAAEYVREHLPKFWKAFRCGAIALTNLRKAAVETLPLIHRDDLLEIIDEELVDIAPGKTPTELRSWIIRRIPELDVELFNEAAEEAKERRCVTFHHGTEGMSLIELTIPTIEAKAIEKKVNAAARGMNRAQPKDADKPPVFDETGMHGQPLAAPRSADGFHPASTGTGEGSPVDHDAPHPDHDPEITADEIDDRTIRQREADLLSAWLRDGHCYTTPISAKICVMVPEETLTGESEEPAITTDRASVIPAADIRKMAADPEADHEWYTAGTRKNQRRADRDVLSVVYNGRFAPERLRDAVIFRDGICQATGCTIPAERSDLDHQIPYERAGPTTGSNLWALCRRHHRLKSHGYLPPPNADPPRTKTTRPKAA</sequence>
<feature type="region of interest" description="Disordered" evidence="1">
    <location>
        <begin position="215"/>
        <end position="285"/>
    </location>
</feature>
<gene>
    <name evidence="3" type="ORF">HGQ17_07090</name>
</gene>
<protein>
    <submittedName>
        <fullName evidence="3">HNH endonuclease</fullName>
    </submittedName>
</protein>
<organism evidence="3 4">
    <name type="scientific">Nesterenkonia sedimenti</name>
    <dbReference type="NCBI Taxonomy" id="1463632"/>
    <lineage>
        <taxon>Bacteria</taxon>
        <taxon>Bacillati</taxon>
        <taxon>Actinomycetota</taxon>
        <taxon>Actinomycetes</taxon>
        <taxon>Micrococcales</taxon>
        <taxon>Micrococcaceae</taxon>
        <taxon>Nesterenkonia</taxon>
    </lineage>
</organism>
<feature type="compositionally biased region" description="Basic and acidic residues" evidence="1">
    <location>
        <begin position="263"/>
        <end position="276"/>
    </location>
</feature>
<dbReference type="EMBL" id="JABAHY010000005">
    <property type="protein sequence ID" value="NLS09774.1"/>
    <property type="molecule type" value="Genomic_DNA"/>
</dbReference>
<accession>A0A7X8YDN5</accession>
<proteinExistence type="predicted"/>
<evidence type="ECO:0000313" key="4">
    <source>
        <dbReference type="Proteomes" id="UP000523139"/>
    </source>
</evidence>
<comment type="caution">
    <text evidence="3">The sequence shown here is derived from an EMBL/GenBank/DDBJ whole genome shotgun (WGS) entry which is preliminary data.</text>
</comment>
<dbReference type="RefSeq" id="WP_168887267.1">
    <property type="nucleotide sequence ID" value="NZ_JABAHY010000005.1"/>
</dbReference>
<keyword evidence="4" id="KW-1185">Reference proteome</keyword>
<dbReference type="SMART" id="SM00507">
    <property type="entry name" value="HNHc"/>
    <property type="match status" value="1"/>
</dbReference>
<dbReference type="Pfam" id="PF02720">
    <property type="entry name" value="DUF222"/>
    <property type="match status" value="1"/>
</dbReference>
<keyword evidence="3" id="KW-0255">Endonuclease</keyword>
<name>A0A7X8YDN5_9MICC</name>
<keyword evidence="3" id="KW-0378">Hydrolase</keyword>
<dbReference type="Gene3D" id="1.10.30.50">
    <property type="match status" value="1"/>
</dbReference>
<dbReference type="InterPro" id="IPR003615">
    <property type="entry name" value="HNH_nuc"/>
</dbReference>
<evidence type="ECO:0000259" key="2">
    <source>
        <dbReference type="SMART" id="SM00507"/>
    </source>
</evidence>
<dbReference type="InterPro" id="IPR003870">
    <property type="entry name" value="DUF222"/>
</dbReference>
<keyword evidence="3" id="KW-0540">Nuclease</keyword>
<feature type="region of interest" description="Disordered" evidence="1">
    <location>
        <begin position="441"/>
        <end position="463"/>
    </location>
</feature>
<dbReference type="CDD" id="cd00085">
    <property type="entry name" value="HNHc"/>
    <property type="match status" value="1"/>
</dbReference>
<evidence type="ECO:0000313" key="3">
    <source>
        <dbReference type="EMBL" id="NLS09774.1"/>
    </source>
</evidence>
<evidence type="ECO:0000256" key="1">
    <source>
        <dbReference type="SAM" id="MobiDB-lite"/>
    </source>
</evidence>
<feature type="domain" description="HNH nuclease" evidence="2">
    <location>
        <begin position="386"/>
        <end position="438"/>
    </location>
</feature>
<dbReference type="Proteomes" id="UP000523139">
    <property type="component" value="Unassembled WGS sequence"/>
</dbReference>
<reference evidence="3 4" key="1">
    <citation type="submission" date="2020-04" db="EMBL/GenBank/DDBJ databases">
        <title>Nesterenkonia sp. nov., isolated from marine sediment.</title>
        <authorList>
            <person name="Zhang G."/>
        </authorList>
    </citation>
    <scope>NUCLEOTIDE SEQUENCE [LARGE SCALE GENOMIC DNA]</scope>
    <source>
        <strain evidence="3 4">MY13</strain>
    </source>
</reference>
<dbReference type="GO" id="GO:0004519">
    <property type="term" value="F:endonuclease activity"/>
    <property type="evidence" value="ECO:0007669"/>
    <property type="project" value="UniProtKB-KW"/>
</dbReference>